<organism evidence="2 3">
    <name type="scientific">Lactuca saligna</name>
    <name type="common">Willowleaf lettuce</name>
    <dbReference type="NCBI Taxonomy" id="75948"/>
    <lineage>
        <taxon>Eukaryota</taxon>
        <taxon>Viridiplantae</taxon>
        <taxon>Streptophyta</taxon>
        <taxon>Embryophyta</taxon>
        <taxon>Tracheophyta</taxon>
        <taxon>Spermatophyta</taxon>
        <taxon>Magnoliopsida</taxon>
        <taxon>eudicotyledons</taxon>
        <taxon>Gunneridae</taxon>
        <taxon>Pentapetalae</taxon>
        <taxon>asterids</taxon>
        <taxon>campanulids</taxon>
        <taxon>Asterales</taxon>
        <taxon>Asteraceae</taxon>
        <taxon>Cichorioideae</taxon>
        <taxon>Cichorieae</taxon>
        <taxon>Lactucinae</taxon>
        <taxon>Lactuca</taxon>
    </lineage>
</organism>
<dbReference type="PANTHER" id="PTHR46481:SF11">
    <property type="entry name" value="ZINC FINGER BED DOMAIN-CONTAINING PROTEIN RICESLEEPER 2-LIKE"/>
    <property type="match status" value="1"/>
</dbReference>
<protein>
    <recommendedName>
        <fullName evidence="1">HAT C-terminal dimerisation domain-containing protein</fullName>
    </recommendedName>
</protein>
<accession>A0AA35ZH10</accession>
<dbReference type="AlphaFoldDB" id="A0AA35ZH10"/>
<dbReference type="Proteomes" id="UP001177003">
    <property type="component" value="Chromosome 6"/>
</dbReference>
<gene>
    <name evidence="2" type="ORF">LSALG_LOCUS31139</name>
</gene>
<dbReference type="PANTHER" id="PTHR46481">
    <property type="entry name" value="ZINC FINGER BED DOMAIN-CONTAINING PROTEIN 4"/>
    <property type="match status" value="1"/>
</dbReference>
<proteinExistence type="predicted"/>
<dbReference type="Pfam" id="PF05699">
    <property type="entry name" value="Dimer_Tnp_hAT"/>
    <property type="match status" value="1"/>
</dbReference>
<evidence type="ECO:0000313" key="2">
    <source>
        <dbReference type="EMBL" id="CAI9292038.1"/>
    </source>
</evidence>
<dbReference type="InterPro" id="IPR012337">
    <property type="entry name" value="RNaseH-like_sf"/>
</dbReference>
<keyword evidence="3" id="KW-1185">Reference proteome</keyword>
<dbReference type="InterPro" id="IPR008906">
    <property type="entry name" value="HATC_C_dom"/>
</dbReference>
<reference evidence="2" key="1">
    <citation type="submission" date="2023-04" db="EMBL/GenBank/DDBJ databases">
        <authorList>
            <person name="Vijverberg K."/>
            <person name="Xiong W."/>
            <person name="Schranz E."/>
        </authorList>
    </citation>
    <scope>NUCLEOTIDE SEQUENCE</scope>
</reference>
<dbReference type="EMBL" id="OX465082">
    <property type="protein sequence ID" value="CAI9292038.1"/>
    <property type="molecule type" value="Genomic_DNA"/>
</dbReference>
<feature type="domain" description="HAT C-terminal dimerisation" evidence="1">
    <location>
        <begin position="232"/>
        <end position="314"/>
    </location>
</feature>
<evidence type="ECO:0000259" key="1">
    <source>
        <dbReference type="Pfam" id="PF05699"/>
    </source>
</evidence>
<name>A0AA35ZH10_LACSI</name>
<sequence>MPCPHTSDVFADILYVTLCDWNLDRKVSTLTVDNCTPNDAIIRILLEKLPLKSLMMNGDLFHMRFCAHILNLIVQDGLYLIEIEIERIRESVAFWSASPKREQNFVIVAEQLRIPYSKKLILNSKTWWNFTFLMLSVAISYKEVFERVKTRDPKYTCFPTEQDWELASEICERLQLFYEVTVMFSGVYGGSVPGSSSFGSSISSGHRAGFKKLLSDIVSITRDDDELGGMSELDNYLKEKLLPKDMELDLLAWWKINGIKYPTLQRIAKDILPIPVSTVASESTFSTSGRLVSPHRSRLHPKTLEALMCGQSWLLNEIRETEAYCRSVEFDYDVEVVKRHF</sequence>
<evidence type="ECO:0000313" key="3">
    <source>
        <dbReference type="Proteomes" id="UP001177003"/>
    </source>
</evidence>
<dbReference type="GO" id="GO:0046983">
    <property type="term" value="F:protein dimerization activity"/>
    <property type="evidence" value="ECO:0007669"/>
    <property type="project" value="InterPro"/>
</dbReference>
<dbReference type="InterPro" id="IPR052035">
    <property type="entry name" value="ZnF_BED_domain_contain"/>
</dbReference>
<dbReference type="SUPFAM" id="SSF53098">
    <property type="entry name" value="Ribonuclease H-like"/>
    <property type="match status" value="1"/>
</dbReference>